<gene>
    <name evidence="2" type="ORF">DERP_009852</name>
</gene>
<keyword evidence="3" id="KW-1185">Reference proteome</keyword>
<keyword evidence="1" id="KW-0472">Membrane</keyword>
<evidence type="ECO:0000313" key="2">
    <source>
        <dbReference type="EMBL" id="KAH9412870.1"/>
    </source>
</evidence>
<dbReference type="Proteomes" id="UP000887458">
    <property type="component" value="Unassembled WGS sequence"/>
</dbReference>
<name>A0ABQ8IRD1_DERPT</name>
<reference evidence="2 3" key="2">
    <citation type="journal article" date="2022" name="Mol. Biol. Evol.">
        <title>Comparative Genomics Reveals Insights into the Divergent Evolution of Astigmatic Mites and Household Pest Adaptations.</title>
        <authorList>
            <person name="Xiong Q."/>
            <person name="Wan A.T."/>
            <person name="Liu X."/>
            <person name="Fung C.S."/>
            <person name="Xiao X."/>
            <person name="Malainual N."/>
            <person name="Hou J."/>
            <person name="Wang L."/>
            <person name="Wang M."/>
            <person name="Yang K.Y."/>
            <person name="Cui Y."/>
            <person name="Leung E.L."/>
            <person name="Nong W."/>
            <person name="Shin S.K."/>
            <person name="Au S.W."/>
            <person name="Jeong K.Y."/>
            <person name="Chew F.T."/>
            <person name="Hui J.H."/>
            <person name="Leung T.F."/>
            <person name="Tungtrongchitr A."/>
            <person name="Zhong N."/>
            <person name="Liu Z."/>
            <person name="Tsui S.K."/>
        </authorList>
    </citation>
    <scope>NUCLEOTIDE SEQUENCE [LARGE SCALE GENOMIC DNA]</scope>
    <source>
        <strain evidence="2">Derp</strain>
    </source>
</reference>
<proteinExistence type="predicted"/>
<sequence>MILEQKSDQVSATHMFRNYEWSEQLECQKQLDKILENTITIATIGNELFRLQTDHKIAVYTNLQKRFDSHKYRLQLIDPIGFNEYDYYQYDYNRILYHPISSIRATITADYPSELGVELAMFQQYPIIIHFFIIHHDQNDDHVDYQRLLYYEWKQKIHIENFGKHTDKNRKMINLINISIKGIYYRFIQFNENPNIIEVYEFNDLKNEYAKLCVSLELEQIYLEANMEKYCFSKTNDNQINQTSSSLSTMAEIFLKLEFGFNIEKNLYLMSIKNRLLFVTNINLLIDLTEKFSFKKLNFNEFFYCGHEHQQQHETETTTTKSKSNRSKIHVPDYNRIYYRKPKMQKPNSLHAFIEIIIGIKLLFIATYIIFTNYILTTFEMNQWNYHNLIGLKSSTPTPAPPLQMVGSNDMNQIKLQQQQQQLLMELLQAKQILIKEQQQRFFKLQLQQQKQKQQKQKQ</sequence>
<evidence type="ECO:0000313" key="3">
    <source>
        <dbReference type="Proteomes" id="UP000887458"/>
    </source>
</evidence>
<organism evidence="2 3">
    <name type="scientific">Dermatophagoides pteronyssinus</name>
    <name type="common">European house dust mite</name>
    <dbReference type="NCBI Taxonomy" id="6956"/>
    <lineage>
        <taxon>Eukaryota</taxon>
        <taxon>Metazoa</taxon>
        <taxon>Ecdysozoa</taxon>
        <taxon>Arthropoda</taxon>
        <taxon>Chelicerata</taxon>
        <taxon>Arachnida</taxon>
        <taxon>Acari</taxon>
        <taxon>Acariformes</taxon>
        <taxon>Sarcoptiformes</taxon>
        <taxon>Astigmata</taxon>
        <taxon>Psoroptidia</taxon>
        <taxon>Analgoidea</taxon>
        <taxon>Pyroglyphidae</taxon>
        <taxon>Dermatophagoidinae</taxon>
        <taxon>Dermatophagoides</taxon>
    </lineage>
</organism>
<keyword evidence="1" id="KW-1133">Transmembrane helix</keyword>
<protein>
    <recommendedName>
        <fullName evidence="4">Transmembrane protein</fullName>
    </recommendedName>
</protein>
<accession>A0ABQ8IRD1</accession>
<dbReference type="EMBL" id="NJHN03000128">
    <property type="protein sequence ID" value="KAH9412870.1"/>
    <property type="molecule type" value="Genomic_DNA"/>
</dbReference>
<evidence type="ECO:0000256" key="1">
    <source>
        <dbReference type="SAM" id="Phobius"/>
    </source>
</evidence>
<reference evidence="2 3" key="1">
    <citation type="journal article" date="2018" name="J. Allergy Clin. Immunol.">
        <title>High-quality assembly of Dermatophagoides pteronyssinus genome and transcriptome reveals a wide range of novel allergens.</title>
        <authorList>
            <person name="Liu X.Y."/>
            <person name="Yang K.Y."/>
            <person name="Wang M.Q."/>
            <person name="Kwok J.S."/>
            <person name="Zeng X."/>
            <person name="Yang Z."/>
            <person name="Xiao X.J."/>
            <person name="Lau C.P."/>
            <person name="Li Y."/>
            <person name="Huang Z.M."/>
            <person name="Ba J.G."/>
            <person name="Yim A.K."/>
            <person name="Ouyang C.Y."/>
            <person name="Ngai S.M."/>
            <person name="Chan T.F."/>
            <person name="Leung E.L."/>
            <person name="Liu L."/>
            <person name="Liu Z.G."/>
            <person name="Tsui S.K."/>
        </authorList>
    </citation>
    <scope>NUCLEOTIDE SEQUENCE [LARGE SCALE GENOMIC DNA]</scope>
    <source>
        <strain evidence="2">Derp</strain>
    </source>
</reference>
<feature type="transmembrane region" description="Helical" evidence="1">
    <location>
        <begin position="350"/>
        <end position="371"/>
    </location>
</feature>
<keyword evidence="1" id="KW-0812">Transmembrane</keyword>
<evidence type="ECO:0008006" key="4">
    <source>
        <dbReference type="Google" id="ProtNLM"/>
    </source>
</evidence>
<comment type="caution">
    <text evidence="2">The sequence shown here is derived from an EMBL/GenBank/DDBJ whole genome shotgun (WGS) entry which is preliminary data.</text>
</comment>